<dbReference type="PIRSF" id="PIRSF000103">
    <property type="entry name" value="HIBADH"/>
    <property type="match status" value="1"/>
</dbReference>
<dbReference type="GO" id="GO:0051287">
    <property type="term" value="F:NAD binding"/>
    <property type="evidence" value="ECO:0007669"/>
    <property type="project" value="InterPro"/>
</dbReference>
<dbReference type="OrthoDB" id="9786703at2"/>
<dbReference type="Pfam" id="PF03446">
    <property type="entry name" value="NAD_binding_2"/>
    <property type="match status" value="1"/>
</dbReference>
<gene>
    <name evidence="7" type="ORF">VISI1226_00955</name>
</gene>
<dbReference type="GeneID" id="95569163"/>
<dbReference type="Proteomes" id="UP000006228">
    <property type="component" value="Unassembled WGS sequence"/>
</dbReference>
<dbReference type="InterPro" id="IPR036291">
    <property type="entry name" value="NAD(P)-bd_dom_sf"/>
</dbReference>
<dbReference type="InterPro" id="IPR013328">
    <property type="entry name" value="6PGD_dom2"/>
</dbReference>
<dbReference type="RefSeq" id="WP_008076621.1">
    <property type="nucleotide sequence ID" value="NZ_AEVT01000058.1"/>
</dbReference>
<comment type="caution">
    <text evidence="7">The sequence shown here is derived from an EMBL/GenBank/DDBJ whole genome shotgun (WGS) entry which is preliminary data.</text>
</comment>
<dbReference type="Gene3D" id="1.10.1040.10">
    <property type="entry name" value="N-(1-d-carboxylethyl)-l-norvaline Dehydrogenase, domain 2"/>
    <property type="match status" value="1"/>
</dbReference>
<dbReference type="InterPro" id="IPR006115">
    <property type="entry name" value="6PGDH_NADP-bd"/>
</dbReference>
<dbReference type="SUPFAM" id="SSF51735">
    <property type="entry name" value="NAD(P)-binding Rossmann-fold domains"/>
    <property type="match status" value="1"/>
</dbReference>
<keyword evidence="3" id="KW-0520">NAD</keyword>
<dbReference type="eggNOG" id="COG2084">
    <property type="taxonomic scope" value="Bacteria"/>
</dbReference>
<evidence type="ECO:0000256" key="1">
    <source>
        <dbReference type="ARBA" id="ARBA00009080"/>
    </source>
</evidence>
<dbReference type="Pfam" id="PF14833">
    <property type="entry name" value="NAD_binding_11"/>
    <property type="match status" value="1"/>
</dbReference>
<dbReference type="Gene3D" id="3.40.50.720">
    <property type="entry name" value="NAD(P)-binding Rossmann-like Domain"/>
    <property type="match status" value="1"/>
</dbReference>
<evidence type="ECO:0000313" key="7">
    <source>
        <dbReference type="EMBL" id="EGA70590.1"/>
    </source>
</evidence>
<evidence type="ECO:0000313" key="8">
    <source>
        <dbReference type="Proteomes" id="UP000006228"/>
    </source>
</evidence>
<dbReference type="AlphaFoldDB" id="E8M6E0"/>
<dbReference type="GO" id="GO:0016491">
    <property type="term" value="F:oxidoreductase activity"/>
    <property type="evidence" value="ECO:0007669"/>
    <property type="project" value="UniProtKB-KW"/>
</dbReference>
<keyword evidence="2" id="KW-0560">Oxidoreductase</keyword>
<dbReference type="EMBL" id="AEVT01000058">
    <property type="protein sequence ID" value="EGA70590.1"/>
    <property type="molecule type" value="Genomic_DNA"/>
</dbReference>
<evidence type="ECO:0000256" key="2">
    <source>
        <dbReference type="ARBA" id="ARBA00023002"/>
    </source>
</evidence>
<organism evidence="7 8">
    <name type="scientific">Vibrio sinaloensis DSM 21326</name>
    <dbReference type="NCBI Taxonomy" id="945550"/>
    <lineage>
        <taxon>Bacteria</taxon>
        <taxon>Pseudomonadati</taxon>
        <taxon>Pseudomonadota</taxon>
        <taxon>Gammaproteobacteria</taxon>
        <taxon>Vibrionales</taxon>
        <taxon>Vibrionaceae</taxon>
        <taxon>Vibrio</taxon>
        <taxon>Vibrio oreintalis group</taxon>
    </lineage>
</organism>
<evidence type="ECO:0000256" key="3">
    <source>
        <dbReference type="ARBA" id="ARBA00023027"/>
    </source>
</evidence>
<feature type="active site" evidence="4">
    <location>
        <position position="173"/>
    </location>
</feature>
<dbReference type="InterPro" id="IPR002204">
    <property type="entry name" value="3-OH-isobutyrate_DH-rel_CS"/>
</dbReference>
<dbReference type="GO" id="GO:0016054">
    <property type="term" value="P:organic acid catabolic process"/>
    <property type="evidence" value="ECO:0007669"/>
    <property type="project" value="UniProtKB-ARBA"/>
</dbReference>
<evidence type="ECO:0000259" key="6">
    <source>
        <dbReference type="Pfam" id="PF14833"/>
    </source>
</evidence>
<evidence type="ECO:0000259" key="5">
    <source>
        <dbReference type="Pfam" id="PF03446"/>
    </source>
</evidence>
<dbReference type="GO" id="GO:0050661">
    <property type="term" value="F:NADP binding"/>
    <property type="evidence" value="ECO:0007669"/>
    <property type="project" value="InterPro"/>
</dbReference>
<dbReference type="SUPFAM" id="SSF48179">
    <property type="entry name" value="6-phosphogluconate dehydrogenase C-terminal domain-like"/>
    <property type="match status" value="1"/>
</dbReference>
<feature type="domain" description="6-phosphogluconate dehydrogenase NADP-binding" evidence="5">
    <location>
        <begin position="5"/>
        <end position="164"/>
    </location>
</feature>
<comment type="similarity">
    <text evidence="1">Belongs to the HIBADH-related family.</text>
</comment>
<dbReference type="InterPro" id="IPR015815">
    <property type="entry name" value="HIBADH-related"/>
</dbReference>
<dbReference type="InterPro" id="IPR029154">
    <property type="entry name" value="HIBADH-like_NADP-bd"/>
</dbReference>
<reference evidence="7 8" key="1">
    <citation type="journal article" date="2012" name="Int. J. Syst. Evol. Microbiol.">
        <title>Vibrio caribbeanicus sp. nov., isolated from the marine sponge Scleritoderma cyanea.</title>
        <authorList>
            <person name="Hoffmann M."/>
            <person name="Monday S.R."/>
            <person name="Allard M.W."/>
            <person name="Strain E.A."/>
            <person name="Whittaker P."/>
            <person name="Naum M."/>
            <person name="McCarthy P.J."/>
            <person name="Lopez J.V."/>
            <person name="Fischer M."/>
            <person name="Brown E.W."/>
        </authorList>
    </citation>
    <scope>NUCLEOTIDE SEQUENCE [LARGE SCALE GENOMIC DNA]</scope>
    <source>
        <strain evidence="8">DSMZ 21326</strain>
    </source>
</reference>
<dbReference type="PANTHER" id="PTHR43060:SF15">
    <property type="entry name" value="3-HYDROXYISOBUTYRATE DEHYDROGENASE-LIKE 1, MITOCHONDRIAL-RELATED"/>
    <property type="match status" value="1"/>
</dbReference>
<dbReference type="PROSITE" id="PS00895">
    <property type="entry name" value="3_HYDROXYISOBUT_DH"/>
    <property type="match status" value="1"/>
</dbReference>
<dbReference type="PANTHER" id="PTHR43060">
    <property type="entry name" value="3-HYDROXYISOBUTYRATE DEHYDROGENASE-LIKE 1, MITOCHONDRIAL-RELATED"/>
    <property type="match status" value="1"/>
</dbReference>
<sequence>MTKPTIGFIGLGLMGGNMVENLQKRGYQLNVMDLNKDAVAVCVERGATAVSTGKELAENSDIVMLCLTTSAVVEKVVYGDEGILAGMSEGKTLIDFGTSIPASTKKIGEDLAQKGAGMIDAPLGRTPAHAKDGLLNIMAAGDIDTFNKVKPVLEEQGENVFHLGALGAGHTTKLVNNFMGMTTVAAMSQAFAVAKLAGVDGQQLFDIMSAGPSNSPFMQFCKFYAVDGEEKLGFSIANANKDLGYFLEMVSDLGTQSLIAEGTSKSLQAAVDSGLANNDVPVIFDYFLKLEAEAK</sequence>
<proteinExistence type="inferred from homology"/>
<dbReference type="InterPro" id="IPR008927">
    <property type="entry name" value="6-PGluconate_DH-like_C_sf"/>
</dbReference>
<name>E8M6E0_PHOS4</name>
<protein>
    <submittedName>
        <fullName evidence="7">6-phosphogluconate dehydrogenase, NAD-binding protein</fullName>
    </submittedName>
</protein>
<accession>E8M6E0</accession>
<feature type="domain" description="3-hydroxyisobutyrate dehydrogenase-like NAD-binding" evidence="6">
    <location>
        <begin position="167"/>
        <end position="280"/>
    </location>
</feature>
<evidence type="ECO:0000256" key="4">
    <source>
        <dbReference type="PIRSR" id="PIRSR000103-1"/>
    </source>
</evidence>